<sequence>MRKKGLKIIAMIVMISMMVSLIGCSSSSTSGNSGDGVKFINIATASTGGTYYPIGVGMATLWTEKLKGVNASAQSSAGSVENIELLRNGEAQLAIFQGLIGSMAYQGKGIFEGKKYDGLRSISMLWPNVEHFVLKENLAKTGNILDLKGSNFSVGPQASGTEQSTMVIFEGVGLSKADIKPDYLGYNDSAEAIKDGRISGASMPAGIPVAAVTDLYASKAGVKVLEFTDEQLASINKLYNTWFRFVIPVGTYPGQKEEIKTIAQPNWLGVANTVDEKLVYDLTKTLFENLDYMYSVHNSAKNIKLETALNGLPVPLHIGAYKYFKEKGLKIPEYLIPPEAK</sequence>
<dbReference type="PANTHER" id="PTHR42941">
    <property type="entry name" value="SLL1037 PROTEIN"/>
    <property type="match status" value="1"/>
</dbReference>
<keyword evidence="1" id="KW-1133">Transmembrane helix</keyword>
<dbReference type="PANTHER" id="PTHR42941:SF1">
    <property type="entry name" value="SLL1037 PROTEIN"/>
    <property type="match status" value="1"/>
</dbReference>
<reference evidence="2 3" key="1">
    <citation type="submission" date="2019-03" db="EMBL/GenBank/DDBJ databases">
        <title>Genomic Encyclopedia of Type Strains, Phase IV (KMG-IV): sequencing the most valuable type-strain genomes for metagenomic binning, comparative biology and taxonomic classification.</title>
        <authorList>
            <person name="Goeker M."/>
        </authorList>
    </citation>
    <scope>NUCLEOTIDE SEQUENCE [LARGE SCALE GENOMIC DNA]</scope>
    <source>
        <strain evidence="2 3">DSM 23802</strain>
    </source>
</reference>
<keyword evidence="3" id="KW-1185">Reference proteome</keyword>
<evidence type="ECO:0000313" key="2">
    <source>
        <dbReference type="EMBL" id="TCS82559.1"/>
    </source>
</evidence>
<comment type="caution">
    <text evidence="2">The sequence shown here is derived from an EMBL/GenBank/DDBJ whole genome shotgun (WGS) entry which is preliminary data.</text>
</comment>
<organism evidence="2 3">
    <name type="scientific">Tepidibacillus fermentans</name>
    <dbReference type="NCBI Taxonomy" id="1281767"/>
    <lineage>
        <taxon>Bacteria</taxon>
        <taxon>Bacillati</taxon>
        <taxon>Bacillota</taxon>
        <taxon>Bacilli</taxon>
        <taxon>Bacillales</taxon>
        <taxon>Bacillaceae</taxon>
        <taxon>Tepidibacillus</taxon>
    </lineage>
</organism>
<dbReference type="PROSITE" id="PS51257">
    <property type="entry name" value="PROKAR_LIPOPROTEIN"/>
    <property type="match status" value="1"/>
</dbReference>
<proteinExistence type="predicted"/>
<dbReference type="SUPFAM" id="SSF53850">
    <property type="entry name" value="Periplasmic binding protein-like II"/>
    <property type="match status" value="1"/>
</dbReference>
<evidence type="ECO:0008006" key="4">
    <source>
        <dbReference type="Google" id="ProtNLM"/>
    </source>
</evidence>
<gene>
    <name evidence="2" type="ORF">EDD72_10849</name>
</gene>
<evidence type="ECO:0000256" key="1">
    <source>
        <dbReference type="SAM" id="Phobius"/>
    </source>
</evidence>
<dbReference type="Proteomes" id="UP000295788">
    <property type="component" value="Unassembled WGS sequence"/>
</dbReference>
<dbReference type="CDD" id="cd13520">
    <property type="entry name" value="PBP2_TAXI_TRAP"/>
    <property type="match status" value="1"/>
</dbReference>
<evidence type="ECO:0000313" key="3">
    <source>
        <dbReference type="Proteomes" id="UP000295788"/>
    </source>
</evidence>
<feature type="transmembrane region" description="Helical" evidence="1">
    <location>
        <begin position="5"/>
        <end position="23"/>
    </location>
</feature>
<dbReference type="Pfam" id="PF16868">
    <property type="entry name" value="NMT1_3"/>
    <property type="match status" value="1"/>
</dbReference>
<dbReference type="EMBL" id="SMAB01000008">
    <property type="protein sequence ID" value="TCS82559.1"/>
    <property type="molecule type" value="Genomic_DNA"/>
</dbReference>
<keyword evidence="1" id="KW-0472">Membrane</keyword>
<dbReference type="NCBIfam" id="TIGR02122">
    <property type="entry name" value="TRAP_TAXI"/>
    <property type="match status" value="1"/>
</dbReference>
<protein>
    <recommendedName>
        <fullName evidence="4">TRAP transporter TAXI family solute receptor</fullName>
    </recommendedName>
</protein>
<dbReference type="AlphaFoldDB" id="A0A4R3KHP1"/>
<accession>A0A4R3KHP1</accession>
<dbReference type="InterPro" id="IPR011852">
    <property type="entry name" value="TRAP_TAXI"/>
</dbReference>
<dbReference type="Gene3D" id="3.40.190.10">
    <property type="entry name" value="Periplasmic binding protein-like II"/>
    <property type="match status" value="2"/>
</dbReference>
<name>A0A4R3KHP1_9BACI</name>
<keyword evidence="1" id="KW-0812">Transmembrane</keyword>
<dbReference type="RefSeq" id="WP_341539468.1">
    <property type="nucleotide sequence ID" value="NZ_SMAB01000008.1"/>
</dbReference>